<sequence length="269" mass="29545">QVEPEGYCRFALIPDGVVTAAAGPCWDGYVQVGMKKKNGKMVPNCVPADSAAAQEFAASRRAPKKDRIYGSKKNPKGSASGGKKIVFSQKTENSLRKKVEEHNKNAKPGRKATLPMLKAVYRRGSGAFSSSHRPGKTRDQWAMARVNAFLKLLRSGSPANPNYKQDNDLLPKAHPKSSKAEASMMQHELMQVALKSVDEYGSPEHAIYSMAEYSGLGYEVIPALRGAWLRGVRDGDVPFNRAYELATKLYMSKDADLLPKKRKMLGGDK</sequence>
<evidence type="ECO:0000256" key="1">
    <source>
        <dbReference type="SAM" id="MobiDB-lite"/>
    </source>
</evidence>
<dbReference type="AlphaFoldDB" id="A0A965GDB0"/>
<dbReference type="Pfam" id="PF19141">
    <property type="entry name" value="DUF5824"/>
    <property type="match status" value="1"/>
</dbReference>
<evidence type="ECO:0000259" key="2">
    <source>
        <dbReference type="Pfam" id="PF19141"/>
    </source>
</evidence>
<reference evidence="3" key="1">
    <citation type="submission" date="2018-10" db="EMBL/GenBank/DDBJ databases">
        <title>Iterative Subtractive Binning of Freshwater Chronoseries Metagenomes Recovers Nearly Complete Genomes from over Four Hundred Novel Species.</title>
        <authorList>
            <person name="Rodriguez-R L.M."/>
            <person name="Tsementzi D."/>
            <person name="Luo C."/>
            <person name="Konstantinidis K.T."/>
        </authorList>
    </citation>
    <scope>NUCLEOTIDE SEQUENCE</scope>
    <source>
        <strain evidence="3">WB5_2A_028</strain>
    </source>
</reference>
<protein>
    <recommendedName>
        <fullName evidence="2">DUF5824 domain-containing protein</fullName>
    </recommendedName>
</protein>
<dbReference type="Proteomes" id="UP000740727">
    <property type="component" value="Unassembled WGS sequence"/>
</dbReference>
<feature type="non-terminal residue" evidence="3">
    <location>
        <position position="1"/>
    </location>
</feature>
<feature type="domain" description="DUF5824" evidence="2">
    <location>
        <begin position="109"/>
        <end position="160"/>
    </location>
</feature>
<organism evidence="3 4">
    <name type="scientific">Candidatus Fonsibacter lacus</name>
    <dbReference type="NCBI Taxonomy" id="2576439"/>
    <lineage>
        <taxon>Bacteria</taxon>
        <taxon>Pseudomonadati</taxon>
        <taxon>Pseudomonadota</taxon>
        <taxon>Alphaproteobacteria</taxon>
        <taxon>Candidatus Pelagibacterales</taxon>
        <taxon>Candidatus Pelagibacterales incertae sedis</taxon>
        <taxon>Candidatus Fonsibacter</taxon>
    </lineage>
</organism>
<proteinExistence type="predicted"/>
<accession>A0A965GDB0</accession>
<feature type="region of interest" description="Disordered" evidence="1">
    <location>
        <begin position="157"/>
        <end position="183"/>
    </location>
</feature>
<gene>
    <name evidence="3" type="ORF">EBT44_06270</name>
</gene>
<feature type="compositionally biased region" description="Basic and acidic residues" evidence="1">
    <location>
        <begin position="93"/>
        <end position="104"/>
    </location>
</feature>
<dbReference type="InterPro" id="IPR043862">
    <property type="entry name" value="DUF5824"/>
</dbReference>
<evidence type="ECO:0000313" key="4">
    <source>
        <dbReference type="Proteomes" id="UP000740727"/>
    </source>
</evidence>
<comment type="caution">
    <text evidence="3">The sequence shown here is derived from an EMBL/GenBank/DDBJ whole genome shotgun (WGS) entry which is preliminary data.</text>
</comment>
<name>A0A965GDB0_9PROT</name>
<dbReference type="EMBL" id="RFXN01000130">
    <property type="protein sequence ID" value="NBR94409.1"/>
    <property type="molecule type" value="Genomic_DNA"/>
</dbReference>
<feature type="region of interest" description="Disordered" evidence="1">
    <location>
        <begin position="59"/>
        <end position="109"/>
    </location>
</feature>
<evidence type="ECO:0000313" key="3">
    <source>
        <dbReference type="EMBL" id="NBR94409.1"/>
    </source>
</evidence>